<dbReference type="PRINTS" id="PR00080">
    <property type="entry name" value="SDRFAMILY"/>
</dbReference>
<proteinExistence type="inferred from homology"/>
<dbReference type="GO" id="GO:0004090">
    <property type="term" value="F:carbonyl reductase (NADPH) activity"/>
    <property type="evidence" value="ECO:0007669"/>
    <property type="project" value="UniProtKB-EC"/>
</dbReference>
<dbReference type="PROSITE" id="PS00061">
    <property type="entry name" value="ADH_SHORT"/>
    <property type="match status" value="1"/>
</dbReference>
<dbReference type="Pfam" id="PF00106">
    <property type="entry name" value="adh_short"/>
    <property type="match status" value="2"/>
</dbReference>
<organism evidence="6 7">
    <name type="scientific">Pseudoatta argentina</name>
    <dbReference type="NCBI Taxonomy" id="621737"/>
    <lineage>
        <taxon>Eukaryota</taxon>
        <taxon>Metazoa</taxon>
        <taxon>Ecdysozoa</taxon>
        <taxon>Arthropoda</taxon>
        <taxon>Hexapoda</taxon>
        <taxon>Insecta</taxon>
        <taxon>Pterygota</taxon>
        <taxon>Neoptera</taxon>
        <taxon>Endopterygota</taxon>
        <taxon>Hymenoptera</taxon>
        <taxon>Apocrita</taxon>
        <taxon>Aculeata</taxon>
        <taxon>Formicoidea</taxon>
        <taxon>Formicidae</taxon>
        <taxon>Myrmicinae</taxon>
        <taxon>Pseudoatta</taxon>
    </lineage>
</organism>
<dbReference type="InterPro" id="IPR045313">
    <property type="entry name" value="CBR1-like"/>
</dbReference>
<dbReference type="EMBL" id="JAANIA010000992">
    <property type="protein sequence ID" value="KAG5322590.1"/>
    <property type="molecule type" value="Genomic_DNA"/>
</dbReference>
<dbReference type="CDD" id="cd05324">
    <property type="entry name" value="carb_red_PTCR-like_SDR_c"/>
    <property type="match status" value="1"/>
</dbReference>
<dbReference type="InterPro" id="IPR020904">
    <property type="entry name" value="Sc_DH/Rdtase_CS"/>
</dbReference>
<dbReference type="Proteomes" id="UP000668214">
    <property type="component" value="Unassembled WGS sequence"/>
</dbReference>
<evidence type="ECO:0000313" key="7">
    <source>
        <dbReference type="Proteomes" id="UP000668214"/>
    </source>
</evidence>
<feature type="non-terminal residue" evidence="6">
    <location>
        <position position="1"/>
    </location>
</feature>
<gene>
    <name evidence="6" type="primary">Cbr1</name>
    <name evidence="6" type="ORF">G6Z78_0010303</name>
</gene>
<dbReference type="SUPFAM" id="SSF51735">
    <property type="entry name" value="NAD(P)-binding Rossmann-fold domains"/>
    <property type="match status" value="1"/>
</dbReference>
<evidence type="ECO:0000256" key="3">
    <source>
        <dbReference type="ARBA" id="ARBA00023002"/>
    </source>
</evidence>
<evidence type="ECO:0000256" key="4">
    <source>
        <dbReference type="ARBA" id="ARBA00026118"/>
    </source>
</evidence>
<keyword evidence="7" id="KW-1185">Reference proteome</keyword>
<reference evidence="6" key="1">
    <citation type="submission" date="2020-02" db="EMBL/GenBank/DDBJ databases">
        <title>Relaxed selection underlies rapid genomic changes in the transitions from sociality to social parasitism in ants.</title>
        <authorList>
            <person name="Bi X."/>
        </authorList>
    </citation>
    <scope>NUCLEOTIDE SEQUENCE</scope>
    <source>
        <strain evidence="6">BGI-DK2014c</strain>
        <tissue evidence="6">Whole body</tissue>
    </source>
</reference>
<dbReference type="PANTHER" id="PTHR43963">
    <property type="entry name" value="CARBONYL REDUCTASE 1-RELATED"/>
    <property type="match status" value="1"/>
</dbReference>
<protein>
    <recommendedName>
        <fullName evidence="4">carbonyl reductase (NADPH)</fullName>
        <ecNumber evidence="4">1.1.1.184</ecNumber>
    </recommendedName>
</protein>
<sequence length="285" mass="30993">MGAFNPNKVVGLLVKRLNVVTGGNKGIGFAIVKALCQQYNGNVYLTARDTTRGINAVIELKKQGLNPKFHQLDINDDDSVNTFRDYLKNTYGGLDVLVNNAGIAFKGDAKEPFGVQAEETIRVNYFSLRRVCTALYPLLRLHARVVNISSSAGRLSNITGDAKKKIGNPNLIEAELDKIMHEFVNTAKAGTHIQAGWSNSAYVASKIGVSALTCIHQSIFNTDPREDIAVNAVHPGYVDTDMTSHKGSSTPDEGAIAPVYCALLPENTAIKGKFIWSDKTLADWK</sequence>
<name>A0A836F927_9HYME</name>
<evidence type="ECO:0000256" key="1">
    <source>
        <dbReference type="ARBA" id="ARBA00006484"/>
    </source>
</evidence>
<dbReference type="EC" id="1.1.1.184" evidence="4"/>
<evidence type="ECO:0000313" key="6">
    <source>
        <dbReference type="EMBL" id="KAG5322590.1"/>
    </source>
</evidence>
<keyword evidence="2" id="KW-0521">NADP</keyword>
<accession>A0A836F927</accession>
<keyword evidence="3" id="KW-0560">Oxidoreductase</keyword>
<comment type="caution">
    <text evidence="6">The sequence shown here is derived from an EMBL/GenBank/DDBJ whole genome shotgun (WGS) entry which is preliminary data.</text>
</comment>
<dbReference type="PRINTS" id="PR00081">
    <property type="entry name" value="GDHRDH"/>
</dbReference>
<dbReference type="AlphaFoldDB" id="A0A836F927"/>
<dbReference type="Gene3D" id="3.40.50.720">
    <property type="entry name" value="NAD(P)-binding Rossmann-like Domain"/>
    <property type="match status" value="1"/>
</dbReference>
<feature type="non-terminal residue" evidence="6">
    <location>
        <position position="285"/>
    </location>
</feature>
<evidence type="ECO:0000256" key="2">
    <source>
        <dbReference type="ARBA" id="ARBA00022857"/>
    </source>
</evidence>
<dbReference type="InterPro" id="IPR002347">
    <property type="entry name" value="SDR_fam"/>
</dbReference>
<dbReference type="PANTHER" id="PTHR43963:SF4">
    <property type="entry name" value="CARBONYL REDUCTASE (NADPH)"/>
    <property type="match status" value="1"/>
</dbReference>
<comment type="similarity">
    <text evidence="1 5">Belongs to the short-chain dehydrogenases/reductases (SDR) family.</text>
</comment>
<evidence type="ECO:0000256" key="5">
    <source>
        <dbReference type="RuleBase" id="RU000363"/>
    </source>
</evidence>
<dbReference type="InterPro" id="IPR036291">
    <property type="entry name" value="NAD(P)-bd_dom_sf"/>
</dbReference>